<dbReference type="PANTHER" id="PTHR33397">
    <property type="entry name" value="UPF0331 PROTEIN YUTE"/>
    <property type="match status" value="1"/>
</dbReference>
<keyword evidence="1" id="KW-1277">Toxin-antitoxin system</keyword>
<keyword evidence="3" id="KW-0378">Hydrolase</keyword>
<dbReference type="InterPro" id="IPR037038">
    <property type="entry name" value="HepT-like_sf"/>
</dbReference>
<evidence type="ECO:0000313" key="6">
    <source>
        <dbReference type="Proteomes" id="UP001145050"/>
    </source>
</evidence>
<dbReference type="InterPro" id="IPR052379">
    <property type="entry name" value="Type_VII_TA_RNase"/>
</dbReference>
<dbReference type="InterPro" id="IPR008201">
    <property type="entry name" value="HepT-like"/>
</dbReference>
<protein>
    <submittedName>
        <fullName evidence="5">DUF86 domain-containing protein</fullName>
    </submittedName>
</protein>
<keyword evidence="6" id="KW-1185">Reference proteome</keyword>
<dbReference type="Pfam" id="PF01934">
    <property type="entry name" value="HepT-like"/>
    <property type="match status" value="1"/>
</dbReference>
<evidence type="ECO:0000256" key="4">
    <source>
        <dbReference type="ARBA" id="ARBA00024207"/>
    </source>
</evidence>
<dbReference type="GO" id="GO:0004540">
    <property type="term" value="F:RNA nuclease activity"/>
    <property type="evidence" value="ECO:0007669"/>
    <property type="project" value="InterPro"/>
</dbReference>
<sequence>MYFVDRNEMERTILYMEGLINEYHQHTFDSFLERLSLERMVHMTIESMLDIGNMIIDGFIMRDPGSFEDIVDILVDEKVLPENEIHMYKEVIALRKMLVKDYLHIDHEQIKQVMDSSLSSMEHYTQRVRDYVEGETGTASTFTGQKD</sequence>
<dbReference type="EMBL" id="JAMQKB010000001">
    <property type="protein sequence ID" value="MDC3422948.1"/>
    <property type="molecule type" value="Genomic_DNA"/>
</dbReference>
<evidence type="ECO:0000256" key="3">
    <source>
        <dbReference type="ARBA" id="ARBA00022801"/>
    </source>
</evidence>
<comment type="caution">
    <text evidence="5">The sequence shown here is derived from an EMBL/GenBank/DDBJ whole genome shotgun (WGS) entry which is preliminary data.</text>
</comment>
<evidence type="ECO:0000313" key="5">
    <source>
        <dbReference type="EMBL" id="MDC3422948.1"/>
    </source>
</evidence>
<gene>
    <name evidence="5" type="ORF">NC797_00315</name>
</gene>
<dbReference type="Gene3D" id="1.20.120.580">
    <property type="entry name" value="bsu32300-like"/>
    <property type="match status" value="1"/>
</dbReference>
<reference evidence="5" key="1">
    <citation type="submission" date="2022-06" db="EMBL/GenBank/DDBJ databases">
        <title>Aquibacillus sp. a new bacterium isolated from soil saline samples.</title>
        <authorList>
            <person name="Galisteo C."/>
            <person name="De La Haba R."/>
            <person name="Sanchez-Porro C."/>
            <person name="Ventosa A."/>
        </authorList>
    </citation>
    <scope>NUCLEOTIDE SEQUENCE</scope>
    <source>
        <strain evidence="5">3ASR75-11</strain>
    </source>
</reference>
<comment type="similarity">
    <text evidence="4">Belongs to the HepT RNase toxin family.</text>
</comment>
<organism evidence="5 6">
    <name type="scientific">Terrihalobacillus insolitus</name>
    <dbReference type="NCBI Taxonomy" id="2950438"/>
    <lineage>
        <taxon>Bacteria</taxon>
        <taxon>Bacillati</taxon>
        <taxon>Bacillota</taxon>
        <taxon>Bacilli</taxon>
        <taxon>Bacillales</taxon>
        <taxon>Bacillaceae</taxon>
        <taxon>Terrihalobacillus</taxon>
    </lineage>
</organism>
<evidence type="ECO:0000256" key="1">
    <source>
        <dbReference type="ARBA" id="ARBA00022649"/>
    </source>
</evidence>
<proteinExistence type="inferred from homology"/>
<dbReference type="GO" id="GO:0016787">
    <property type="term" value="F:hydrolase activity"/>
    <property type="evidence" value="ECO:0007669"/>
    <property type="project" value="UniProtKB-KW"/>
</dbReference>
<keyword evidence="2" id="KW-0540">Nuclease</keyword>
<dbReference type="GO" id="GO:0110001">
    <property type="term" value="C:toxin-antitoxin complex"/>
    <property type="evidence" value="ECO:0007669"/>
    <property type="project" value="InterPro"/>
</dbReference>
<dbReference type="Proteomes" id="UP001145050">
    <property type="component" value="Unassembled WGS sequence"/>
</dbReference>
<accession>A0A9X4ALY0</accession>
<dbReference type="AlphaFoldDB" id="A0A9X4ALY0"/>
<dbReference type="RefSeq" id="WP_272434583.1">
    <property type="nucleotide sequence ID" value="NZ_JAMQKB010000001.1"/>
</dbReference>
<name>A0A9X4ALY0_9BACI</name>
<dbReference type="PANTHER" id="PTHR33397:SF5">
    <property type="entry name" value="RNASE YUTE-RELATED"/>
    <property type="match status" value="1"/>
</dbReference>
<evidence type="ECO:0000256" key="2">
    <source>
        <dbReference type="ARBA" id="ARBA00022722"/>
    </source>
</evidence>